<evidence type="ECO:0000313" key="11">
    <source>
        <dbReference type="Proteomes" id="UP000285301"/>
    </source>
</evidence>
<evidence type="ECO:0000256" key="5">
    <source>
        <dbReference type="ARBA" id="ARBA00023002"/>
    </source>
</evidence>
<dbReference type="OrthoDB" id="6538045at2759"/>
<dbReference type="InterPro" id="IPR016039">
    <property type="entry name" value="Thiolase-like"/>
</dbReference>
<dbReference type="GO" id="GO:0004312">
    <property type="term" value="F:fatty acid synthase activity"/>
    <property type="evidence" value="ECO:0007669"/>
    <property type="project" value="TreeGrafter"/>
</dbReference>
<keyword evidence="3" id="KW-0276">Fatty acid metabolism</keyword>
<protein>
    <recommendedName>
        <fullName evidence="9">Beta-ketoacyl synthase-like N-terminal domain-containing protein</fullName>
    </recommendedName>
</protein>
<dbReference type="InterPro" id="IPR050091">
    <property type="entry name" value="PKS_NRPS_Biosynth_Enz"/>
</dbReference>
<evidence type="ECO:0000313" key="10">
    <source>
        <dbReference type="EMBL" id="RWS05694.1"/>
    </source>
</evidence>
<reference evidence="10 11" key="1">
    <citation type="journal article" date="2018" name="Gigascience">
        <title>Genomes of trombidid mites reveal novel predicted allergens and laterally-transferred genes associated with secondary metabolism.</title>
        <authorList>
            <person name="Dong X."/>
            <person name="Chaisiri K."/>
            <person name="Xia D."/>
            <person name="Armstrong S.D."/>
            <person name="Fang Y."/>
            <person name="Donnelly M.J."/>
            <person name="Kadowaki T."/>
            <person name="McGarry J.W."/>
            <person name="Darby A.C."/>
            <person name="Makepeace B.L."/>
        </authorList>
    </citation>
    <scope>NUCLEOTIDE SEQUENCE [LARGE SCALE GENOMIC DNA]</scope>
    <source>
        <strain evidence="10">UoL-WK</strain>
    </source>
</reference>
<proteinExistence type="predicted"/>
<evidence type="ECO:0000256" key="2">
    <source>
        <dbReference type="ARBA" id="ARBA00022516"/>
    </source>
</evidence>
<keyword evidence="11" id="KW-1185">Reference proteome</keyword>
<dbReference type="PANTHER" id="PTHR43775">
    <property type="entry name" value="FATTY ACID SYNTHASE"/>
    <property type="match status" value="1"/>
</dbReference>
<gene>
    <name evidence="10" type="ORF">B4U79_13263</name>
</gene>
<keyword evidence="6" id="KW-0443">Lipid metabolism</keyword>
<dbReference type="Pfam" id="PF00109">
    <property type="entry name" value="ketoacyl-synt"/>
    <property type="match status" value="1"/>
</dbReference>
<evidence type="ECO:0000256" key="1">
    <source>
        <dbReference type="ARBA" id="ARBA00022450"/>
    </source>
</evidence>
<sequence length="95" mass="10908">MDDDIVISGIAGRYPESDDIYEFWEKLVNGVELNSSDARRWPVGYLGLPPYSGKIKSIEKIDADFFKLGRKEADFTDPQIRLLYEVVYETIWDAG</sequence>
<keyword evidence="2" id="KW-0444">Lipid biosynthesis</keyword>
<evidence type="ECO:0000256" key="3">
    <source>
        <dbReference type="ARBA" id="ARBA00022832"/>
    </source>
</evidence>
<organism evidence="10 11">
    <name type="scientific">Dinothrombium tinctorium</name>
    <dbReference type="NCBI Taxonomy" id="1965070"/>
    <lineage>
        <taxon>Eukaryota</taxon>
        <taxon>Metazoa</taxon>
        <taxon>Ecdysozoa</taxon>
        <taxon>Arthropoda</taxon>
        <taxon>Chelicerata</taxon>
        <taxon>Arachnida</taxon>
        <taxon>Acari</taxon>
        <taxon>Acariformes</taxon>
        <taxon>Trombidiformes</taxon>
        <taxon>Prostigmata</taxon>
        <taxon>Anystina</taxon>
        <taxon>Parasitengona</taxon>
        <taxon>Trombidioidea</taxon>
        <taxon>Trombidiidae</taxon>
        <taxon>Dinothrombium</taxon>
    </lineage>
</organism>
<keyword evidence="5" id="KW-0560">Oxidoreductase</keyword>
<evidence type="ECO:0000256" key="6">
    <source>
        <dbReference type="ARBA" id="ARBA00023098"/>
    </source>
</evidence>
<evidence type="ECO:0000256" key="8">
    <source>
        <dbReference type="ARBA" id="ARBA00023268"/>
    </source>
</evidence>
<dbReference type="PANTHER" id="PTHR43775:SF7">
    <property type="entry name" value="FATTY ACID SYNTHASE"/>
    <property type="match status" value="1"/>
</dbReference>
<dbReference type="GO" id="GO:0016491">
    <property type="term" value="F:oxidoreductase activity"/>
    <property type="evidence" value="ECO:0007669"/>
    <property type="project" value="UniProtKB-KW"/>
</dbReference>
<dbReference type="AlphaFoldDB" id="A0A3S3Q9A4"/>
<dbReference type="Gene3D" id="3.40.47.10">
    <property type="match status" value="1"/>
</dbReference>
<dbReference type="EMBL" id="NCKU01004611">
    <property type="protein sequence ID" value="RWS05694.1"/>
    <property type="molecule type" value="Genomic_DNA"/>
</dbReference>
<keyword evidence="4" id="KW-0521">NADP</keyword>
<evidence type="ECO:0000256" key="7">
    <source>
        <dbReference type="ARBA" id="ARBA00023160"/>
    </source>
</evidence>
<keyword evidence="7" id="KW-0275">Fatty acid biosynthesis</keyword>
<comment type="caution">
    <text evidence="10">The sequence shown here is derived from an EMBL/GenBank/DDBJ whole genome shotgun (WGS) entry which is preliminary data.</text>
</comment>
<evidence type="ECO:0000259" key="9">
    <source>
        <dbReference type="Pfam" id="PF00109"/>
    </source>
</evidence>
<name>A0A3S3Q9A4_9ACAR</name>
<evidence type="ECO:0000256" key="4">
    <source>
        <dbReference type="ARBA" id="ARBA00022857"/>
    </source>
</evidence>
<dbReference type="SUPFAM" id="SSF53901">
    <property type="entry name" value="Thiolase-like"/>
    <property type="match status" value="1"/>
</dbReference>
<dbReference type="STRING" id="1965070.A0A3S3Q9A4"/>
<keyword evidence="1" id="KW-0596">Phosphopantetheine</keyword>
<dbReference type="Proteomes" id="UP000285301">
    <property type="component" value="Unassembled WGS sequence"/>
</dbReference>
<accession>A0A3S3Q9A4</accession>
<dbReference type="InterPro" id="IPR014030">
    <property type="entry name" value="Ketoacyl_synth_N"/>
</dbReference>
<feature type="domain" description="Beta-ketoacyl synthase-like N-terminal" evidence="9">
    <location>
        <begin position="3"/>
        <end position="95"/>
    </location>
</feature>
<dbReference type="GO" id="GO:0006633">
    <property type="term" value="P:fatty acid biosynthetic process"/>
    <property type="evidence" value="ECO:0007669"/>
    <property type="project" value="UniProtKB-KW"/>
</dbReference>
<keyword evidence="8" id="KW-0511">Multifunctional enzyme</keyword>